<feature type="transmembrane region" description="Helical" evidence="7">
    <location>
        <begin position="77"/>
        <end position="100"/>
    </location>
</feature>
<evidence type="ECO:0000313" key="10">
    <source>
        <dbReference type="Proteomes" id="UP001165275"/>
    </source>
</evidence>
<dbReference type="Pfam" id="PF00892">
    <property type="entry name" value="EamA"/>
    <property type="match status" value="2"/>
</dbReference>
<evidence type="ECO:0000313" key="9">
    <source>
        <dbReference type="EMBL" id="MCL1030687.1"/>
    </source>
</evidence>
<dbReference type="PANTHER" id="PTHR32322:SF2">
    <property type="entry name" value="EAMA DOMAIN-CONTAINING PROTEIN"/>
    <property type="match status" value="1"/>
</dbReference>
<feature type="transmembrane region" description="Helical" evidence="7">
    <location>
        <begin position="280"/>
        <end position="297"/>
    </location>
</feature>
<comment type="similarity">
    <text evidence="2">Belongs to the EamA transporter family.</text>
</comment>
<dbReference type="InterPro" id="IPR000620">
    <property type="entry name" value="EamA_dom"/>
</dbReference>
<feature type="transmembrane region" description="Helical" evidence="7">
    <location>
        <begin position="106"/>
        <end position="128"/>
    </location>
</feature>
<feature type="transmembrane region" description="Helical" evidence="7">
    <location>
        <begin position="255"/>
        <end position="274"/>
    </location>
</feature>
<comment type="caution">
    <text evidence="9">The sequence shown here is derived from an EMBL/GenBank/DDBJ whole genome shotgun (WGS) entry which is preliminary data.</text>
</comment>
<evidence type="ECO:0000256" key="1">
    <source>
        <dbReference type="ARBA" id="ARBA00004651"/>
    </source>
</evidence>
<dbReference type="PANTHER" id="PTHR32322">
    <property type="entry name" value="INNER MEMBRANE TRANSPORTER"/>
    <property type="match status" value="1"/>
</dbReference>
<feature type="domain" description="EamA" evidence="8">
    <location>
        <begin position="7"/>
        <end position="151"/>
    </location>
</feature>
<name>A0ABT0KFF7_9GAMM</name>
<comment type="subcellular location">
    <subcellularLocation>
        <location evidence="1">Cell membrane</location>
        <topology evidence="1">Multi-pass membrane protein</topology>
    </subcellularLocation>
</comment>
<accession>A0ABT0KFF7</accession>
<dbReference type="Gene3D" id="1.10.3730.20">
    <property type="match status" value="1"/>
</dbReference>
<evidence type="ECO:0000259" key="8">
    <source>
        <dbReference type="Pfam" id="PF00892"/>
    </source>
</evidence>
<gene>
    <name evidence="9" type="ORF">KAJ71_16895</name>
</gene>
<feature type="domain" description="EamA" evidence="8">
    <location>
        <begin position="165"/>
        <end position="297"/>
    </location>
</feature>
<keyword evidence="10" id="KW-1185">Reference proteome</keyword>
<feature type="transmembrane region" description="Helical" evidence="7">
    <location>
        <begin position="37"/>
        <end position="56"/>
    </location>
</feature>
<keyword evidence="5 7" id="KW-1133">Transmembrane helix</keyword>
<protein>
    <submittedName>
        <fullName evidence="9">EamA family transporter</fullName>
    </submittedName>
</protein>
<feature type="transmembrane region" description="Helical" evidence="7">
    <location>
        <begin position="135"/>
        <end position="153"/>
    </location>
</feature>
<dbReference type="SUPFAM" id="SSF103481">
    <property type="entry name" value="Multidrug resistance efflux transporter EmrE"/>
    <property type="match status" value="2"/>
</dbReference>
<dbReference type="Proteomes" id="UP001165275">
    <property type="component" value="Unassembled WGS sequence"/>
</dbReference>
<feature type="transmembrane region" description="Helical" evidence="7">
    <location>
        <begin position="159"/>
        <end position="179"/>
    </location>
</feature>
<sequence length="305" mass="32281">MKKFSLIGVLLTLSAAFLWGTVGTAQSLAPGSASPYWLGALRLVLACLFFQLLFAYRQAKNTATASDEGQQVSAQRHLYWGFVVGAGVCMGLYNLAFFAGVKATGIAVGTATTIGSAPIWAGILEAVWLRKSPSALWWGGVLCATSGGIWMVLSQSASWVINPVGLMTCLGAGFCYALYTLLSKRLVAIASPLTITKHTFAIAMLIAVPVAWRMAGTPSLTLPTWLIIAYLGICTTGIAYLLFTLALKHMSAATCVALGLFEPIVAFALAIVVVREPISMLAFGGLCLILAGLWLVLRGERAPNQ</sequence>
<keyword evidence="3" id="KW-1003">Cell membrane</keyword>
<evidence type="ECO:0000256" key="2">
    <source>
        <dbReference type="ARBA" id="ARBA00007362"/>
    </source>
</evidence>
<proteinExistence type="inferred from homology"/>
<evidence type="ECO:0000256" key="4">
    <source>
        <dbReference type="ARBA" id="ARBA00022692"/>
    </source>
</evidence>
<evidence type="ECO:0000256" key="7">
    <source>
        <dbReference type="SAM" id="Phobius"/>
    </source>
</evidence>
<feature type="transmembrane region" description="Helical" evidence="7">
    <location>
        <begin position="186"/>
        <end position="212"/>
    </location>
</feature>
<dbReference type="EMBL" id="JAGQDC010000015">
    <property type="protein sequence ID" value="MCL1030687.1"/>
    <property type="molecule type" value="Genomic_DNA"/>
</dbReference>
<organism evidence="9 10">
    <name type="scientific">Serratia silvae</name>
    <dbReference type="NCBI Taxonomy" id="2824122"/>
    <lineage>
        <taxon>Bacteria</taxon>
        <taxon>Pseudomonadati</taxon>
        <taxon>Pseudomonadota</taxon>
        <taxon>Gammaproteobacteria</taxon>
        <taxon>Enterobacterales</taxon>
        <taxon>Yersiniaceae</taxon>
        <taxon>Serratia</taxon>
    </lineage>
</organism>
<feature type="transmembrane region" description="Helical" evidence="7">
    <location>
        <begin position="224"/>
        <end position="243"/>
    </location>
</feature>
<evidence type="ECO:0000256" key="3">
    <source>
        <dbReference type="ARBA" id="ARBA00022475"/>
    </source>
</evidence>
<reference evidence="9" key="1">
    <citation type="submission" date="2021-04" db="EMBL/GenBank/DDBJ databases">
        <title>Genome sequence of Serratia sp. arafor3.</title>
        <authorList>
            <person name="Besaury L."/>
        </authorList>
    </citation>
    <scope>NUCLEOTIDE SEQUENCE</scope>
    <source>
        <strain evidence="9">Arafor3</strain>
    </source>
</reference>
<evidence type="ECO:0000256" key="6">
    <source>
        <dbReference type="ARBA" id="ARBA00023136"/>
    </source>
</evidence>
<keyword evidence="6 7" id="KW-0472">Membrane</keyword>
<dbReference type="InterPro" id="IPR050638">
    <property type="entry name" value="AA-Vitamin_Transporters"/>
</dbReference>
<keyword evidence="4 7" id="KW-0812">Transmembrane</keyword>
<evidence type="ECO:0000256" key="5">
    <source>
        <dbReference type="ARBA" id="ARBA00022989"/>
    </source>
</evidence>
<dbReference type="InterPro" id="IPR037185">
    <property type="entry name" value="EmrE-like"/>
</dbReference>
<dbReference type="RefSeq" id="WP_248946813.1">
    <property type="nucleotide sequence ID" value="NZ_CBCSGY010000022.1"/>
</dbReference>